<proteinExistence type="predicted"/>
<keyword evidence="3" id="KW-1185">Reference proteome</keyword>
<name>A0ABD0VUF4_DENTH</name>
<dbReference type="AlphaFoldDB" id="A0ABD0VUF4"/>
<feature type="compositionally biased region" description="Low complexity" evidence="1">
    <location>
        <begin position="34"/>
        <end position="52"/>
    </location>
</feature>
<evidence type="ECO:0000256" key="1">
    <source>
        <dbReference type="SAM" id="MobiDB-lite"/>
    </source>
</evidence>
<gene>
    <name evidence="2" type="ORF">M5K25_000508</name>
</gene>
<sequence>MASSDDRQRGLIKNKFRRSKKATVSQSSRHPVNQSQPVTQSQPSPSLPSLVASSPQYYSPDPCFPSSDVMHSTPSYPYCPPPPSHVSPPAYSYPLYILPYYPPPPSQPATGVPFTSAHYKYTFHLSCSRANDRGSFHPSKQPTHKIRDIIWSRYDAPYISWKKVPKEVREIKIFVGCPSIMTKLERILKSVGRLAFETYLQILESQASDHFGLYKKRREQNRQNRASDCGGLGSSLHTRAQFHILSTYDRCWVENRPLLNCIVIPTNRRRTNSGLMSERGEPMRSIHGFERARLQ</sequence>
<dbReference type="EMBL" id="JANQDX010000001">
    <property type="protein sequence ID" value="KAL0928606.1"/>
    <property type="molecule type" value="Genomic_DNA"/>
</dbReference>
<feature type="region of interest" description="Disordered" evidence="1">
    <location>
        <begin position="1"/>
        <end position="52"/>
    </location>
</feature>
<feature type="compositionally biased region" description="Basic residues" evidence="1">
    <location>
        <begin position="10"/>
        <end position="21"/>
    </location>
</feature>
<evidence type="ECO:0000313" key="2">
    <source>
        <dbReference type="EMBL" id="KAL0928606.1"/>
    </source>
</evidence>
<feature type="compositionally biased region" description="Polar residues" evidence="1">
    <location>
        <begin position="22"/>
        <end position="33"/>
    </location>
</feature>
<organism evidence="2 3">
    <name type="scientific">Dendrobium thyrsiflorum</name>
    <name type="common">Pinecone-like raceme dendrobium</name>
    <name type="synonym">Orchid</name>
    <dbReference type="NCBI Taxonomy" id="117978"/>
    <lineage>
        <taxon>Eukaryota</taxon>
        <taxon>Viridiplantae</taxon>
        <taxon>Streptophyta</taxon>
        <taxon>Embryophyta</taxon>
        <taxon>Tracheophyta</taxon>
        <taxon>Spermatophyta</taxon>
        <taxon>Magnoliopsida</taxon>
        <taxon>Liliopsida</taxon>
        <taxon>Asparagales</taxon>
        <taxon>Orchidaceae</taxon>
        <taxon>Epidendroideae</taxon>
        <taxon>Malaxideae</taxon>
        <taxon>Dendrobiinae</taxon>
        <taxon>Dendrobium</taxon>
    </lineage>
</organism>
<dbReference type="Proteomes" id="UP001552299">
    <property type="component" value="Unassembled WGS sequence"/>
</dbReference>
<reference evidence="2 3" key="1">
    <citation type="journal article" date="2024" name="Plant Biotechnol. J.">
        <title>Dendrobium thyrsiflorum genome and its molecular insights into genes involved in important horticultural traits.</title>
        <authorList>
            <person name="Chen B."/>
            <person name="Wang J.Y."/>
            <person name="Zheng P.J."/>
            <person name="Li K.L."/>
            <person name="Liang Y.M."/>
            <person name="Chen X.F."/>
            <person name="Zhang C."/>
            <person name="Zhao X."/>
            <person name="He X."/>
            <person name="Zhang G.Q."/>
            <person name="Liu Z.J."/>
            <person name="Xu Q."/>
        </authorList>
    </citation>
    <scope>NUCLEOTIDE SEQUENCE [LARGE SCALE GENOMIC DNA]</scope>
    <source>
        <strain evidence="2">GZMU011</strain>
    </source>
</reference>
<comment type="caution">
    <text evidence="2">The sequence shown here is derived from an EMBL/GenBank/DDBJ whole genome shotgun (WGS) entry which is preliminary data.</text>
</comment>
<protein>
    <submittedName>
        <fullName evidence="2">Uncharacterized protein</fullName>
    </submittedName>
</protein>
<accession>A0ABD0VUF4</accession>
<evidence type="ECO:0000313" key="3">
    <source>
        <dbReference type="Proteomes" id="UP001552299"/>
    </source>
</evidence>